<reference evidence="1" key="1">
    <citation type="submission" date="2024-03" db="EMBL/GenBank/DDBJ databases">
        <authorList>
            <consortium name="ELIXIR-Norway"/>
            <consortium name="Elixir Norway"/>
        </authorList>
    </citation>
    <scope>NUCLEOTIDE SEQUENCE</scope>
</reference>
<proteinExistence type="predicted"/>
<sequence>MHAGGMMTTKQQQASISSAVSKYFLQITLQINLCNKNYQQILKADEESLSLSLSLSSFLLRGNFEDERDERNFVGCAWICCNEGSKDRQVTLRKKCDGFKGDSTISNSTHFREYSSLMDFGPKITIDRVCGRVSARDNDVEYEIVMVEHEEVLVVKLLVIVKCQDMR</sequence>
<dbReference type="EMBL" id="OZ023711">
    <property type="protein sequence ID" value="CAK9859047.1"/>
    <property type="molecule type" value="Genomic_DNA"/>
</dbReference>
<evidence type="ECO:0000313" key="2">
    <source>
        <dbReference type="Proteomes" id="UP001497522"/>
    </source>
</evidence>
<organism evidence="1 2">
    <name type="scientific">Sphagnum jensenii</name>
    <dbReference type="NCBI Taxonomy" id="128206"/>
    <lineage>
        <taxon>Eukaryota</taxon>
        <taxon>Viridiplantae</taxon>
        <taxon>Streptophyta</taxon>
        <taxon>Embryophyta</taxon>
        <taxon>Bryophyta</taxon>
        <taxon>Sphagnophytina</taxon>
        <taxon>Sphagnopsida</taxon>
        <taxon>Sphagnales</taxon>
        <taxon>Sphagnaceae</taxon>
        <taxon>Sphagnum</taxon>
    </lineage>
</organism>
<gene>
    <name evidence="1" type="ORF">CSSPJE1EN2_LOCUS2042</name>
</gene>
<protein>
    <submittedName>
        <fullName evidence="1">Uncharacterized protein</fullName>
    </submittedName>
</protein>
<keyword evidence="2" id="KW-1185">Reference proteome</keyword>
<evidence type="ECO:0000313" key="1">
    <source>
        <dbReference type="EMBL" id="CAK9859047.1"/>
    </source>
</evidence>
<dbReference type="Proteomes" id="UP001497522">
    <property type="component" value="Chromosome 10"/>
</dbReference>
<accession>A0ABP1A926</accession>
<name>A0ABP1A926_9BRYO</name>